<feature type="compositionally biased region" description="Basic and acidic residues" evidence="1">
    <location>
        <begin position="25"/>
        <end position="36"/>
    </location>
</feature>
<evidence type="ECO:0000313" key="2">
    <source>
        <dbReference type="EMBL" id="ABE34743.1"/>
    </source>
</evidence>
<sequence>MSKQTDTKDLPMDAALQNAGLVAGERIRNGGDKDGMRSGTGAPCGMRRACAWPASQPRSGYPASALPDGGSGNDRAGDLTNFYCVNGVIWIVFISSM</sequence>
<feature type="region of interest" description="Disordered" evidence="1">
    <location>
        <begin position="21"/>
        <end position="40"/>
    </location>
</feature>
<keyword evidence="3" id="KW-1185">Reference proteome</keyword>
<proteinExistence type="predicted"/>
<dbReference type="EMBL" id="CP000271">
    <property type="protein sequence ID" value="ABE34743.1"/>
    <property type="molecule type" value="Genomic_DNA"/>
</dbReference>
<evidence type="ECO:0000313" key="3">
    <source>
        <dbReference type="Proteomes" id="UP000001817"/>
    </source>
</evidence>
<organism evidence="2 3">
    <name type="scientific">Paraburkholderia xenovorans (strain LB400)</name>
    <dbReference type="NCBI Taxonomy" id="266265"/>
    <lineage>
        <taxon>Bacteria</taxon>
        <taxon>Pseudomonadati</taxon>
        <taxon>Pseudomonadota</taxon>
        <taxon>Betaproteobacteria</taxon>
        <taxon>Burkholderiales</taxon>
        <taxon>Burkholderiaceae</taxon>
        <taxon>Paraburkholderia</taxon>
    </lineage>
</organism>
<dbReference type="STRING" id="266265.Bxe_B1213"/>
<reference evidence="2 3" key="1">
    <citation type="journal article" date="2006" name="Proc. Natl. Acad. Sci. U.S.A.">
        <title>Burkholderia xenovorans LB400 harbors a multi-replicon, 9.73-Mbp genome shaped for versatility.</title>
        <authorList>
            <person name="Chain P.S."/>
            <person name="Denef V.J."/>
            <person name="Konstantinidis K.T."/>
            <person name="Vergez L.M."/>
            <person name="Agullo L."/>
            <person name="Reyes V.L."/>
            <person name="Hauser L."/>
            <person name="Cordova M."/>
            <person name="Gomez L."/>
            <person name="Gonzalez M."/>
            <person name="Land M."/>
            <person name="Lao V."/>
            <person name="Larimer F."/>
            <person name="LiPuma J.J."/>
            <person name="Mahenthiralingam E."/>
            <person name="Malfatti S.A."/>
            <person name="Marx C.J."/>
            <person name="Parnell J.J."/>
            <person name="Ramette A."/>
            <person name="Richardson P."/>
            <person name="Seeger M."/>
            <person name="Smith D."/>
            <person name="Spilker T."/>
            <person name="Sul W.J."/>
            <person name="Tsoi T.V."/>
            <person name="Ulrich L.E."/>
            <person name="Zhulin I.B."/>
            <person name="Tiedje J.M."/>
        </authorList>
    </citation>
    <scope>NUCLEOTIDE SEQUENCE [LARGE SCALE GENOMIC DNA]</scope>
    <source>
        <strain evidence="2 3">LB400</strain>
    </source>
</reference>
<dbReference type="AlphaFoldDB" id="Q13ME6"/>
<name>Q13ME6_PARXL</name>
<dbReference type="KEGG" id="bxe:Bxe_B1213"/>
<protein>
    <submittedName>
        <fullName evidence="2">Uncharacterized protein</fullName>
    </submittedName>
</protein>
<gene>
    <name evidence="2" type="ORF">Bxe_B1213</name>
</gene>
<accession>Q13ME6</accession>
<dbReference type="Proteomes" id="UP000001817">
    <property type="component" value="Chromosome 2"/>
</dbReference>
<evidence type="ECO:0000256" key="1">
    <source>
        <dbReference type="SAM" id="MobiDB-lite"/>
    </source>
</evidence>